<proteinExistence type="evidence at protein level"/>
<organism>
    <name type="scientific">Bordetella pertussis</name>
    <dbReference type="NCBI Taxonomy" id="520"/>
    <lineage>
        <taxon>Bacteria</taxon>
        <taxon>Pseudomonadati</taxon>
        <taxon>Pseudomonadota</taxon>
        <taxon>Betaproteobacteria</taxon>
        <taxon>Burkholderiales</taxon>
        <taxon>Alcaligenaceae</taxon>
        <taxon>Bordetella</taxon>
    </lineage>
</organism>
<reference key="1">
    <citation type="journal article" date="1995" name="Vaccine">
        <title>The purification and protective capacity of Bordetella pertussis outer membrane proteins.</title>
        <authorList>
            <person name="Hamstra H.J."/>
            <person name="Kuipers B."/>
            <person name="Schijf-Evers D."/>
            <person name="Loggen H.G."/>
            <person name="Poolman J.T."/>
        </authorList>
    </citation>
    <scope>PROTEIN SEQUENCE</scope>
</reference>
<accession>Q9R4I1</accession>
<sequence>AAVTAAQRIDGGAAFLGDVA</sequence>
<dbReference type="AlphaFoldDB" id="Q9R4I1"/>
<name>Q9R4I1_BORPT</name>
<protein>
    <submittedName>
        <fullName>92 kDa outer membrane protein</fullName>
    </submittedName>
</protein>
<keyword id="KW-0903">Direct protein sequencing</keyword>